<dbReference type="InterPro" id="IPR041726">
    <property type="entry name" value="ACAD10_11_N"/>
</dbReference>
<dbReference type="RefSeq" id="WP_303541679.1">
    <property type="nucleotide sequence ID" value="NZ_JAUOTP010000003.1"/>
</dbReference>
<evidence type="ECO:0000313" key="3">
    <source>
        <dbReference type="Proteomes" id="UP001169764"/>
    </source>
</evidence>
<accession>A0ABT8Y839</accession>
<dbReference type="PANTHER" id="PTHR21310">
    <property type="entry name" value="AMINOGLYCOSIDE PHOSPHOTRANSFERASE-RELATED-RELATED"/>
    <property type="match status" value="1"/>
</dbReference>
<dbReference type="EMBL" id="JAUOTP010000003">
    <property type="protein sequence ID" value="MDO6414488.1"/>
    <property type="molecule type" value="Genomic_DNA"/>
</dbReference>
<evidence type="ECO:0000313" key="2">
    <source>
        <dbReference type="EMBL" id="MDO6414488.1"/>
    </source>
</evidence>
<feature type="domain" description="Aminoglycoside phosphotransferase" evidence="1">
    <location>
        <begin position="27"/>
        <end position="246"/>
    </location>
</feature>
<reference evidence="2" key="1">
    <citation type="submission" date="2023-07" db="EMBL/GenBank/DDBJ databases">
        <authorList>
            <person name="Kim M."/>
        </authorList>
    </citation>
    <scope>NUCLEOTIDE SEQUENCE</scope>
    <source>
        <strain evidence="2">BIUV-7</strain>
    </source>
</reference>
<dbReference type="InterPro" id="IPR002575">
    <property type="entry name" value="Aminoglycoside_PTrfase"/>
</dbReference>
<dbReference type="Proteomes" id="UP001169764">
    <property type="component" value="Unassembled WGS sequence"/>
</dbReference>
<organism evidence="2 3">
    <name type="scientific">Sphingomonas natans</name>
    <dbReference type="NCBI Taxonomy" id="3063330"/>
    <lineage>
        <taxon>Bacteria</taxon>
        <taxon>Pseudomonadati</taxon>
        <taxon>Pseudomonadota</taxon>
        <taxon>Alphaproteobacteria</taxon>
        <taxon>Sphingomonadales</taxon>
        <taxon>Sphingomonadaceae</taxon>
        <taxon>Sphingomonas</taxon>
    </lineage>
</organism>
<dbReference type="Gene3D" id="3.30.200.20">
    <property type="entry name" value="Phosphorylase Kinase, domain 1"/>
    <property type="match status" value="1"/>
</dbReference>
<dbReference type="SUPFAM" id="SSF56112">
    <property type="entry name" value="Protein kinase-like (PK-like)"/>
    <property type="match status" value="1"/>
</dbReference>
<dbReference type="InterPro" id="IPR011009">
    <property type="entry name" value="Kinase-like_dom_sf"/>
</dbReference>
<evidence type="ECO:0000259" key="1">
    <source>
        <dbReference type="Pfam" id="PF01636"/>
    </source>
</evidence>
<sequence>MADVEVMARALRDYLPDGDRITRIVSLTTGFSNETYRIEGLDLILRLPPSAGAMLDGHDVIAQARIYEELGRRPDAPRVPKIVAICDTPEILGVPFFVMERLPGEAIDDLEMQAWFAEGSDALRADICRQWVAAYAGLSRLAPLDILGAPVAPEEDARTWRAFALKAQSPRLAGLFDRLLSVPAPRSGPPGLIHGDSKLANILWVDGQVGAVLDWEMALNGEPLANLGYMLYALESKHHAATRAYKLSGMLVRDEVIALWEEISGRSAEGLVWHEIAQMGKLAAIIAEGANMFASGRSSDPKLTIFARSLEYYIGVMQSMIDDAGF</sequence>
<proteinExistence type="predicted"/>
<dbReference type="Pfam" id="PF01636">
    <property type="entry name" value="APH"/>
    <property type="match status" value="1"/>
</dbReference>
<gene>
    <name evidence="2" type="ORF">Q4F19_08860</name>
</gene>
<dbReference type="CDD" id="cd05154">
    <property type="entry name" value="ACAD10_11_N-like"/>
    <property type="match status" value="1"/>
</dbReference>
<comment type="caution">
    <text evidence="2">The sequence shown here is derived from an EMBL/GenBank/DDBJ whole genome shotgun (WGS) entry which is preliminary data.</text>
</comment>
<dbReference type="InterPro" id="IPR051678">
    <property type="entry name" value="AGP_Transferase"/>
</dbReference>
<dbReference type="Gene3D" id="3.90.1200.10">
    <property type="match status" value="1"/>
</dbReference>
<name>A0ABT8Y839_9SPHN</name>
<protein>
    <submittedName>
        <fullName evidence="2">Phosphotransferase family protein</fullName>
    </submittedName>
</protein>
<keyword evidence="3" id="KW-1185">Reference proteome</keyword>